<dbReference type="NCBIfam" id="TIGR00756">
    <property type="entry name" value="PPR"/>
    <property type="match status" value="2"/>
</dbReference>
<keyword evidence="4" id="KW-1185">Reference proteome</keyword>
<dbReference type="Pfam" id="PF01535">
    <property type="entry name" value="PPR"/>
    <property type="match status" value="6"/>
</dbReference>
<dbReference type="FunFam" id="1.25.40.10:FF:000090">
    <property type="entry name" value="Pentatricopeptide repeat-containing protein, chloroplastic"/>
    <property type="match status" value="1"/>
</dbReference>
<dbReference type="Gene3D" id="1.25.40.10">
    <property type="entry name" value="Tetratricopeptide repeat domain"/>
    <property type="match status" value="4"/>
</dbReference>
<dbReference type="PROSITE" id="PS51375">
    <property type="entry name" value="PPR"/>
    <property type="match status" value="2"/>
</dbReference>
<dbReference type="PANTHER" id="PTHR24015:SF2035">
    <property type="entry name" value="PENTATRICOPEPTIDE REPEAT-CONTAINING PROTEIN"/>
    <property type="match status" value="1"/>
</dbReference>
<dbReference type="OrthoDB" id="1851890at2759"/>
<dbReference type="InterPro" id="IPR011990">
    <property type="entry name" value="TPR-like_helical_dom_sf"/>
</dbReference>
<evidence type="ECO:0000313" key="4">
    <source>
        <dbReference type="Proteomes" id="UP000653305"/>
    </source>
</evidence>
<accession>A0A830BU85</accession>
<dbReference type="Proteomes" id="UP000653305">
    <property type="component" value="Unassembled WGS sequence"/>
</dbReference>
<keyword evidence="1" id="KW-0677">Repeat</keyword>
<feature type="repeat" description="PPR" evidence="2">
    <location>
        <begin position="437"/>
        <end position="471"/>
    </location>
</feature>
<dbReference type="PANTHER" id="PTHR24015">
    <property type="entry name" value="OS07G0578800 PROTEIN-RELATED"/>
    <property type="match status" value="1"/>
</dbReference>
<dbReference type="Pfam" id="PF20431">
    <property type="entry name" value="E_motif"/>
    <property type="match status" value="1"/>
</dbReference>
<dbReference type="GO" id="GO:0003723">
    <property type="term" value="F:RNA binding"/>
    <property type="evidence" value="ECO:0007669"/>
    <property type="project" value="InterPro"/>
</dbReference>
<evidence type="ECO:0000256" key="1">
    <source>
        <dbReference type="ARBA" id="ARBA00022737"/>
    </source>
</evidence>
<dbReference type="InterPro" id="IPR046960">
    <property type="entry name" value="PPR_At4g14850-like_plant"/>
</dbReference>
<evidence type="ECO:0000313" key="3">
    <source>
        <dbReference type="EMBL" id="GFP89562.1"/>
    </source>
</evidence>
<dbReference type="InterPro" id="IPR046848">
    <property type="entry name" value="E_motif"/>
</dbReference>
<comment type="caution">
    <text evidence="3">The sequence shown here is derived from an EMBL/GenBank/DDBJ whole genome shotgun (WGS) entry which is preliminary data.</text>
</comment>
<name>A0A830BU85_9LAMI</name>
<sequence>MRLRSNDARALHARLLVNPTTDHTTTALHLNTILRSHLRSSNFSQAIHLFNHSTTLFINHADNYTFPLILKACSGLRSLEHGRNVHHLILLRCHNTNFIPNAYTKCALIDMFAKCGSLADARRVFDEMPHIERDLASWTSIICGEIHQRHEIEALSVFETMRRQGTRPDSALMAAVLPACGRLLARGTGMALQGCALKTGVHGDLFVSNAIIDMYCKFGDTFRAHAVFCQMLCKDDVSWRTLISGYSQNSQYQQSLELYSARSRPYSKPPSAVLVASVLPAIGKLNLPEHGKAMHAFILKQGWFDRDVVVGIALMDMYSSCSSAREMEVLLNAWPDDLVVWNSAIAGHENYDFALGVFRKMLWESDKPKPNHVTFVSVLPICTKMGALKQGMEIHCYTIKSTIMPVSVSNSLIDMYCKCGYLGLGLRVFDHCMMEKDVVSYNTIISAYGFYGYGKQALTLFDEMRSLGVNPTKATFVGLLSACSHAGLVDEGWSIYRSMIDDYGLRPNMEHYSCMVDLLGRAGRIDDACNFIRTVMPEEPDGNVLGCLIAACRVHCGAQLPIHLLEEILKDKLEDSGYHILLSNMYASTNKWKDASRVRALIKEKGLTKKRGTSRIQIGYCMHVFDARDTTHSEFGKIQQVLGLLVSEMKEEWDSPFMT</sequence>
<dbReference type="EMBL" id="BMAC01000194">
    <property type="protein sequence ID" value="GFP89562.1"/>
    <property type="molecule type" value="Genomic_DNA"/>
</dbReference>
<organism evidence="3 4">
    <name type="scientific">Phtheirospermum japonicum</name>
    <dbReference type="NCBI Taxonomy" id="374723"/>
    <lineage>
        <taxon>Eukaryota</taxon>
        <taxon>Viridiplantae</taxon>
        <taxon>Streptophyta</taxon>
        <taxon>Embryophyta</taxon>
        <taxon>Tracheophyta</taxon>
        <taxon>Spermatophyta</taxon>
        <taxon>Magnoliopsida</taxon>
        <taxon>eudicotyledons</taxon>
        <taxon>Gunneridae</taxon>
        <taxon>Pentapetalae</taxon>
        <taxon>asterids</taxon>
        <taxon>lamiids</taxon>
        <taxon>Lamiales</taxon>
        <taxon>Orobanchaceae</taxon>
        <taxon>Orobanchaceae incertae sedis</taxon>
        <taxon>Phtheirospermum</taxon>
    </lineage>
</organism>
<reference evidence="3" key="1">
    <citation type="submission" date="2020-07" db="EMBL/GenBank/DDBJ databases">
        <title>Ethylene signaling mediates host invasion by parasitic plants.</title>
        <authorList>
            <person name="Yoshida S."/>
        </authorList>
    </citation>
    <scope>NUCLEOTIDE SEQUENCE</scope>
    <source>
        <strain evidence="3">Okayama</strain>
    </source>
</reference>
<evidence type="ECO:0000256" key="2">
    <source>
        <dbReference type="PROSITE-ProRule" id="PRU00708"/>
    </source>
</evidence>
<feature type="repeat" description="PPR" evidence="2">
    <location>
        <begin position="134"/>
        <end position="168"/>
    </location>
</feature>
<dbReference type="FunFam" id="1.25.40.10:FF:000344">
    <property type="entry name" value="Pentatricopeptide repeat-containing protein"/>
    <property type="match status" value="1"/>
</dbReference>
<proteinExistence type="predicted"/>
<protein>
    <submittedName>
        <fullName evidence="3">Pentatricopeptide repeat-containing protein at4g33990</fullName>
    </submittedName>
</protein>
<dbReference type="Pfam" id="PF13041">
    <property type="entry name" value="PPR_2"/>
    <property type="match status" value="1"/>
</dbReference>
<dbReference type="GO" id="GO:0009451">
    <property type="term" value="P:RNA modification"/>
    <property type="evidence" value="ECO:0007669"/>
    <property type="project" value="InterPro"/>
</dbReference>
<dbReference type="InterPro" id="IPR002885">
    <property type="entry name" value="PPR_rpt"/>
</dbReference>
<dbReference type="AlphaFoldDB" id="A0A830BU85"/>
<gene>
    <name evidence="3" type="ORF">PHJA_001099800</name>
</gene>